<proteinExistence type="predicted"/>
<organism evidence="1 2">
    <name type="scientific">Rhabditophanes sp. KR3021</name>
    <dbReference type="NCBI Taxonomy" id="114890"/>
    <lineage>
        <taxon>Eukaryota</taxon>
        <taxon>Metazoa</taxon>
        <taxon>Ecdysozoa</taxon>
        <taxon>Nematoda</taxon>
        <taxon>Chromadorea</taxon>
        <taxon>Rhabditida</taxon>
        <taxon>Tylenchina</taxon>
        <taxon>Panagrolaimomorpha</taxon>
        <taxon>Strongyloidoidea</taxon>
        <taxon>Alloionematidae</taxon>
        <taxon>Rhabditophanes</taxon>
    </lineage>
</organism>
<reference evidence="2" key="1">
    <citation type="submission" date="2016-11" db="UniProtKB">
        <authorList>
            <consortium name="WormBaseParasite"/>
        </authorList>
    </citation>
    <scope>IDENTIFICATION</scope>
    <source>
        <strain evidence="2">KR3021</strain>
    </source>
</reference>
<accession>A0AC35TK31</accession>
<evidence type="ECO:0000313" key="2">
    <source>
        <dbReference type="WBParaSite" id="RSKR_0000155200.1"/>
    </source>
</evidence>
<sequence length="207" mass="23549">MSPFSSFFRSYSAVKAKAMSTNTLNGDENSVEDNKVLPSTYQQTTELQSTSPNQEFLNCCQSRGLPDACNEVCSYENYSRKTLQQMFFNAFGCPLSAVSNIHFCASKGRDHTNCCIEKGIGSSNLDHKKCLIFCEKEPSIPIQLDMSYVSCFDRFDDMMSCFNVIKKTQPNLYYYNQDNMQSNVIPIDYNNRGNFKKYDPQTAGSWL</sequence>
<evidence type="ECO:0000313" key="1">
    <source>
        <dbReference type="Proteomes" id="UP000095286"/>
    </source>
</evidence>
<dbReference type="WBParaSite" id="RSKR_0000155200.1">
    <property type="protein sequence ID" value="RSKR_0000155200.1"/>
    <property type="gene ID" value="RSKR_0000155200"/>
</dbReference>
<dbReference type="Proteomes" id="UP000095286">
    <property type="component" value="Unplaced"/>
</dbReference>
<protein>
    <submittedName>
        <fullName evidence="2">DB domain-containing protein</fullName>
    </submittedName>
</protein>
<name>A0AC35TK31_9BILA</name>